<reference evidence="1" key="1">
    <citation type="journal article" date="2022" name="Int. J. Mol. Sci.">
        <title>Draft Genome of Tanacetum Coccineum: Genomic Comparison of Closely Related Tanacetum-Family Plants.</title>
        <authorList>
            <person name="Yamashiro T."/>
            <person name="Shiraishi A."/>
            <person name="Nakayama K."/>
            <person name="Satake H."/>
        </authorList>
    </citation>
    <scope>NUCLEOTIDE SEQUENCE</scope>
</reference>
<reference evidence="1" key="2">
    <citation type="submission" date="2022-01" db="EMBL/GenBank/DDBJ databases">
        <authorList>
            <person name="Yamashiro T."/>
            <person name="Shiraishi A."/>
            <person name="Satake H."/>
            <person name="Nakayama K."/>
        </authorList>
    </citation>
    <scope>NUCLEOTIDE SEQUENCE</scope>
</reference>
<gene>
    <name evidence="1" type="ORF">Tco_0975094</name>
</gene>
<name>A0ABQ5EDL0_9ASTR</name>
<dbReference type="Proteomes" id="UP001151760">
    <property type="component" value="Unassembled WGS sequence"/>
</dbReference>
<protein>
    <submittedName>
        <fullName evidence="1">Uncharacterized protein</fullName>
    </submittedName>
</protein>
<sequence>MAMNIWQSLGSSCCDKLQVAYALDKSLIWHHTFNSSVKSHMERKQRGITQLLRKFLHDHQPTILGQRSFETSSQKQMKLAYHFSPFVFELSSIEDMEGWMSLVLGSTLSLVTSVSFSVKDSFSSKRGGGIGGTGVNLSKIPLFHSEDRSLRRWKEEVENLDTNSSHERIEFGVLSKPRLATPSKRKLKEKKFDGGVSVHPGYLDY</sequence>
<evidence type="ECO:0000313" key="1">
    <source>
        <dbReference type="EMBL" id="GJT48937.1"/>
    </source>
</evidence>
<proteinExistence type="predicted"/>
<dbReference type="EMBL" id="BQNB010016195">
    <property type="protein sequence ID" value="GJT48937.1"/>
    <property type="molecule type" value="Genomic_DNA"/>
</dbReference>
<evidence type="ECO:0000313" key="2">
    <source>
        <dbReference type="Proteomes" id="UP001151760"/>
    </source>
</evidence>
<keyword evidence="2" id="KW-1185">Reference proteome</keyword>
<accession>A0ABQ5EDL0</accession>
<comment type="caution">
    <text evidence="1">The sequence shown here is derived from an EMBL/GenBank/DDBJ whole genome shotgun (WGS) entry which is preliminary data.</text>
</comment>
<organism evidence="1 2">
    <name type="scientific">Tanacetum coccineum</name>
    <dbReference type="NCBI Taxonomy" id="301880"/>
    <lineage>
        <taxon>Eukaryota</taxon>
        <taxon>Viridiplantae</taxon>
        <taxon>Streptophyta</taxon>
        <taxon>Embryophyta</taxon>
        <taxon>Tracheophyta</taxon>
        <taxon>Spermatophyta</taxon>
        <taxon>Magnoliopsida</taxon>
        <taxon>eudicotyledons</taxon>
        <taxon>Gunneridae</taxon>
        <taxon>Pentapetalae</taxon>
        <taxon>asterids</taxon>
        <taxon>campanulids</taxon>
        <taxon>Asterales</taxon>
        <taxon>Asteraceae</taxon>
        <taxon>Asteroideae</taxon>
        <taxon>Anthemideae</taxon>
        <taxon>Anthemidinae</taxon>
        <taxon>Tanacetum</taxon>
    </lineage>
</organism>